<sequence>MKKIFTIALCFFFFTGCSGETAQFESKTYHADASQVQSIQVDVRDKKIEIELVSDPEIEFEYYESEQERYDISVSDGNLVITEKIKKNEPIISAEKRRLFTAPSP</sequence>
<keyword evidence="2" id="KW-1185">Reference proteome</keyword>
<evidence type="ECO:0000313" key="1">
    <source>
        <dbReference type="EMBL" id="MBC8611103.1"/>
    </source>
</evidence>
<evidence type="ECO:0000313" key="2">
    <source>
        <dbReference type="Proteomes" id="UP000632659"/>
    </source>
</evidence>
<accession>A0A8J6P4F3</accession>
<dbReference type="EMBL" id="JACRTL010000004">
    <property type="protein sequence ID" value="MBC8611103.1"/>
    <property type="molecule type" value="Genomic_DNA"/>
</dbReference>
<dbReference type="RefSeq" id="WP_187536532.1">
    <property type="nucleotide sequence ID" value="NZ_JACRTL010000004.1"/>
</dbReference>
<comment type="caution">
    <text evidence="1">The sequence shown here is derived from an EMBL/GenBank/DDBJ whole genome shotgun (WGS) entry which is preliminary data.</text>
</comment>
<dbReference type="Proteomes" id="UP000632659">
    <property type="component" value="Unassembled WGS sequence"/>
</dbReference>
<protein>
    <submittedName>
        <fullName evidence="1">Uncharacterized protein</fullName>
    </submittedName>
</protein>
<dbReference type="PROSITE" id="PS51257">
    <property type="entry name" value="PROKAR_LIPOPROTEIN"/>
    <property type="match status" value="1"/>
</dbReference>
<reference evidence="1" key="1">
    <citation type="submission" date="2020-08" db="EMBL/GenBank/DDBJ databases">
        <title>Genome public.</title>
        <authorList>
            <person name="Liu C."/>
            <person name="Sun Q."/>
        </authorList>
    </citation>
    <scope>NUCLEOTIDE SEQUENCE</scope>
    <source>
        <strain evidence="1">NSJ-15</strain>
    </source>
</reference>
<name>A0A8J6P4F3_9FIRM</name>
<dbReference type="AlphaFoldDB" id="A0A8J6P4F3"/>
<proteinExistence type="predicted"/>
<organism evidence="1 2">
    <name type="scientific">Massiliimalia timonensis</name>
    <dbReference type="NCBI Taxonomy" id="1987501"/>
    <lineage>
        <taxon>Bacteria</taxon>
        <taxon>Bacillati</taxon>
        <taxon>Bacillota</taxon>
        <taxon>Clostridia</taxon>
        <taxon>Eubacteriales</taxon>
        <taxon>Oscillospiraceae</taxon>
        <taxon>Massiliimalia</taxon>
    </lineage>
</organism>
<gene>
    <name evidence="1" type="ORF">H8702_08240</name>
</gene>